<feature type="chain" id="PRO_5041287012" description="Flagellar L-ring protein" evidence="10">
    <location>
        <begin position="26"/>
        <end position="231"/>
    </location>
</feature>
<organism evidence="11 12">
    <name type="scientific">Roseisolibacter agri</name>
    <dbReference type="NCBI Taxonomy" id="2014610"/>
    <lineage>
        <taxon>Bacteria</taxon>
        <taxon>Pseudomonadati</taxon>
        <taxon>Gemmatimonadota</taxon>
        <taxon>Gemmatimonadia</taxon>
        <taxon>Gemmatimonadales</taxon>
        <taxon>Gemmatimonadaceae</taxon>
        <taxon>Roseisolibacter</taxon>
    </lineage>
</organism>
<evidence type="ECO:0008006" key="13">
    <source>
        <dbReference type="Google" id="ProtNLM"/>
    </source>
</evidence>
<dbReference type="RefSeq" id="WP_284349845.1">
    <property type="nucleotide sequence ID" value="NZ_BRXS01000003.1"/>
</dbReference>
<comment type="caution">
    <text evidence="11">The sequence shown here is derived from an EMBL/GenBank/DDBJ whole genome shotgun (WGS) entry which is preliminary data.</text>
</comment>
<dbReference type="GO" id="GO:0071973">
    <property type="term" value="P:bacterial-type flagellum-dependent cell motility"/>
    <property type="evidence" value="ECO:0007669"/>
    <property type="project" value="InterPro"/>
</dbReference>
<name>A0AA37V101_9BACT</name>
<dbReference type="PANTHER" id="PTHR34933">
    <property type="entry name" value="FLAGELLAR L-RING PROTEIN"/>
    <property type="match status" value="1"/>
</dbReference>
<feature type="compositionally biased region" description="Low complexity" evidence="9">
    <location>
        <begin position="32"/>
        <end position="58"/>
    </location>
</feature>
<dbReference type="GO" id="GO:0009427">
    <property type="term" value="C:bacterial-type flagellum basal body, distal rod, L ring"/>
    <property type="evidence" value="ECO:0007669"/>
    <property type="project" value="InterPro"/>
</dbReference>
<proteinExistence type="inferred from homology"/>
<keyword evidence="7" id="KW-0975">Bacterial flagellum</keyword>
<evidence type="ECO:0000256" key="8">
    <source>
        <dbReference type="ARBA" id="ARBA00023237"/>
    </source>
</evidence>
<dbReference type="GO" id="GO:0003774">
    <property type="term" value="F:cytoskeletal motor activity"/>
    <property type="evidence" value="ECO:0007669"/>
    <property type="project" value="InterPro"/>
</dbReference>
<accession>A0AA37V101</accession>
<evidence type="ECO:0000256" key="1">
    <source>
        <dbReference type="ARBA" id="ARBA00002591"/>
    </source>
</evidence>
<sequence>MPRSTALLAARLLAASLASAAIANAQQPAAAAPATPASTTPASTAPAAAPQWQPTPAANRPAMRSWLGDRRDFVVGDIVTVMVDDYTITSAVKDDLASQRRTRDLGFGIDANTGGPKATAIDARIGTRNDGNTQQRGEARRENRFQSEMSARIVAVGPNGTYQIRGTRVVDVDKGKQDVAVTGWIRAQDVSAANTIESARIADAQVTYQSPGPLGKTKSGLLTRIVGLVWP</sequence>
<keyword evidence="5 10" id="KW-0732">Signal</keyword>
<evidence type="ECO:0000256" key="4">
    <source>
        <dbReference type="ARBA" id="ARBA00006929"/>
    </source>
</evidence>
<evidence type="ECO:0000256" key="7">
    <source>
        <dbReference type="ARBA" id="ARBA00023143"/>
    </source>
</evidence>
<evidence type="ECO:0000256" key="6">
    <source>
        <dbReference type="ARBA" id="ARBA00023136"/>
    </source>
</evidence>
<evidence type="ECO:0000256" key="2">
    <source>
        <dbReference type="ARBA" id="ARBA00004117"/>
    </source>
</evidence>
<dbReference type="Proteomes" id="UP001161325">
    <property type="component" value="Unassembled WGS sequence"/>
</dbReference>
<reference evidence="11" key="1">
    <citation type="submission" date="2022-08" db="EMBL/GenBank/DDBJ databases">
        <title>Draft genome sequencing of Roseisolibacter agri AW1220.</title>
        <authorList>
            <person name="Tobiishi Y."/>
            <person name="Tonouchi A."/>
        </authorList>
    </citation>
    <scope>NUCLEOTIDE SEQUENCE</scope>
    <source>
        <strain evidence="11">AW1220</strain>
    </source>
</reference>
<evidence type="ECO:0000256" key="3">
    <source>
        <dbReference type="ARBA" id="ARBA00004442"/>
    </source>
</evidence>
<keyword evidence="6" id="KW-0472">Membrane</keyword>
<evidence type="ECO:0000313" key="11">
    <source>
        <dbReference type="EMBL" id="GLC25390.1"/>
    </source>
</evidence>
<comment type="subcellular location">
    <subcellularLocation>
        <location evidence="2">Bacterial flagellum basal body</location>
    </subcellularLocation>
    <subcellularLocation>
        <location evidence="3">Cell outer membrane</location>
    </subcellularLocation>
</comment>
<evidence type="ECO:0000313" key="12">
    <source>
        <dbReference type="Proteomes" id="UP001161325"/>
    </source>
</evidence>
<gene>
    <name evidence="11" type="ORF">rosag_19030</name>
</gene>
<dbReference type="AlphaFoldDB" id="A0AA37V101"/>
<dbReference type="Pfam" id="PF02107">
    <property type="entry name" value="FlgH"/>
    <property type="match status" value="1"/>
</dbReference>
<dbReference type="GO" id="GO:0009279">
    <property type="term" value="C:cell outer membrane"/>
    <property type="evidence" value="ECO:0007669"/>
    <property type="project" value="UniProtKB-SubCell"/>
</dbReference>
<keyword evidence="12" id="KW-1185">Reference proteome</keyword>
<dbReference type="PANTHER" id="PTHR34933:SF1">
    <property type="entry name" value="FLAGELLAR L-RING PROTEIN"/>
    <property type="match status" value="1"/>
</dbReference>
<evidence type="ECO:0000256" key="9">
    <source>
        <dbReference type="SAM" id="MobiDB-lite"/>
    </source>
</evidence>
<protein>
    <recommendedName>
        <fullName evidence="13">Flagellar L-ring protein</fullName>
    </recommendedName>
</protein>
<dbReference type="PRINTS" id="PR01008">
    <property type="entry name" value="FLGLRINGFLGH"/>
</dbReference>
<evidence type="ECO:0000256" key="10">
    <source>
        <dbReference type="SAM" id="SignalP"/>
    </source>
</evidence>
<evidence type="ECO:0000256" key="5">
    <source>
        <dbReference type="ARBA" id="ARBA00022729"/>
    </source>
</evidence>
<comment type="function">
    <text evidence="1">Assembles around the rod to form the L-ring and probably protects the motor/basal body from shearing forces during rotation.</text>
</comment>
<feature type="signal peptide" evidence="10">
    <location>
        <begin position="1"/>
        <end position="25"/>
    </location>
</feature>
<comment type="similarity">
    <text evidence="4">Belongs to the FlgH family.</text>
</comment>
<dbReference type="EMBL" id="BRXS01000003">
    <property type="protein sequence ID" value="GLC25390.1"/>
    <property type="molecule type" value="Genomic_DNA"/>
</dbReference>
<keyword evidence="8" id="KW-0998">Cell outer membrane</keyword>
<dbReference type="InterPro" id="IPR000527">
    <property type="entry name" value="Flag_Lring"/>
</dbReference>
<feature type="region of interest" description="Disordered" evidence="9">
    <location>
        <begin position="32"/>
        <end position="62"/>
    </location>
</feature>